<comment type="caution">
    <text evidence="1">The sequence shown here is derived from an EMBL/GenBank/DDBJ whole genome shotgun (WGS) entry which is preliminary data.</text>
</comment>
<dbReference type="Pfam" id="PF14516">
    <property type="entry name" value="AAA_35"/>
    <property type="match status" value="1"/>
</dbReference>
<evidence type="ECO:0000313" key="2">
    <source>
        <dbReference type="Proteomes" id="UP000189670"/>
    </source>
</evidence>
<dbReference type="EMBL" id="ATBP01001635">
    <property type="protein sequence ID" value="ETR66966.1"/>
    <property type="molecule type" value="Genomic_DNA"/>
</dbReference>
<dbReference type="Proteomes" id="UP000189670">
    <property type="component" value="Unassembled WGS sequence"/>
</dbReference>
<sequence length="531" mass="61640">MRKFNSYGPINKRYHYYVDRTTLIESCTEQLIGIPEEGGHYFTIWAPRQTGKTWIIQQSVHQIKKRYNDTFVVGLISMQGVDQTETNEPTALFFKRFQKLLNKRFDLNITEINSWEQWLELFDKQAGLFKKPLILFIDEFDKLPNEIIDQAVSMFRDMYLSRDDYMLHGLALIGVRAVLGVDSKKGSPFNIQRSLYIPNLTFDEVQQMFNDYQSESGQKIDPQVVQNLYESTNGQPGLIGWFGELLTEKFNYHPEQTIDLIVWNEVYTAALCIEHNNTIQNMIAKAKTMYKSEVLKLFKDANIDFSFQVDWCNYMYMHGLITYDKVRQLGDIRYICRFSSPYVQTCLYTVFTNDVSTKHSGQVMAIDPLDFMEDVFNAKDLNIPALLDRYKKYLKRLKDNGENPWADQPRRKTDYHLTEVVGHFHLFFWLKLALDSVCRIMPEFPTGNGKVDLHIKCKENKNGLIEVKSFVNPLKINEAIIQASAYALQTNYPEITIAMFAPFTDEDVLNKISVSKTVDNVKVNVVAIGQG</sequence>
<evidence type="ECO:0008006" key="3">
    <source>
        <dbReference type="Google" id="ProtNLM"/>
    </source>
</evidence>
<dbReference type="AlphaFoldDB" id="A0A1V1NWV2"/>
<organism evidence="1 2">
    <name type="scientific">Candidatus Magnetoglobus multicellularis str. Araruama</name>
    <dbReference type="NCBI Taxonomy" id="890399"/>
    <lineage>
        <taxon>Bacteria</taxon>
        <taxon>Pseudomonadati</taxon>
        <taxon>Thermodesulfobacteriota</taxon>
        <taxon>Desulfobacteria</taxon>
        <taxon>Desulfobacterales</taxon>
        <taxon>Desulfobacteraceae</taxon>
        <taxon>Candidatus Magnetoglobus</taxon>
    </lineage>
</organism>
<gene>
    <name evidence="1" type="ORF">OMM_05394</name>
</gene>
<dbReference type="InterPro" id="IPR027417">
    <property type="entry name" value="P-loop_NTPase"/>
</dbReference>
<evidence type="ECO:0000313" key="1">
    <source>
        <dbReference type="EMBL" id="ETR66966.1"/>
    </source>
</evidence>
<reference evidence="2" key="1">
    <citation type="submission" date="2012-11" db="EMBL/GenBank/DDBJ databases">
        <authorList>
            <person name="Lucero-Rivera Y.E."/>
            <person name="Tovar-Ramirez D."/>
        </authorList>
    </citation>
    <scope>NUCLEOTIDE SEQUENCE [LARGE SCALE GENOMIC DNA]</scope>
    <source>
        <strain evidence="2">Araruama</strain>
    </source>
</reference>
<proteinExistence type="predicted"/>
<dbReference type="Gene3D" id="3.40.50.300">
    <property type="entry name" value="P-loop containing nucleotide triphosphate hydrolases"/>
    <property type="match status" value="1"/>
</dbReference>
<protein>
    <recommendedName>
        <fullName evidence="3">ATPase domain protein, prokaryote domain protein</fullName>
    </recommendedName>
</protein>
<accession>A0A1V1NWV2</accession>
<dbReference type="SUPFAM" id="SSF52540">
    <property type="entry name" value="P-loop containing nucleoside triphosphate hydrolases"/>
    <property type="match status" value="1"/>
</dbReference>
<name>A0A1V1NWV2_9BACT</name>